<protein>
    <submittedName>
        <fullName evidence="2">Group II intron reverse transcriptase/maturase</fullName>
        <ecNumber evidence="2">2.7.7.49</ecNumber>
    </submittedName>
</protein>
<dbReference type="InterPro" id="IPR000477">
    <property type="entry name" value="RT_dom"/>
</dbReference>
<reference evidence="3" key="1">
    <citation type="journal article" date="2019" name="Int. J. Syst. Evol. Microbiol.">
        <title>The Global Catalogue of Microorganisms (GCM) 10K type strain sequencing project: providing services to taxonomists for standard genome sequencing and annotation.</title>
        <authorList>
            <consortium name="The Broad Institute Genomics Platform"/>
            <consortium name="The Broad Institute Genome Sequencing Center for Infectious Disease"/>
            <person name="Wu L."/>
            <person name="Ma J."/>
        </authorList>
    </citation>
    <scope>NUCLEOTIDE SEQUENCE [LARGE SCALE GENOMIC DNA]</scope>
    <source>
        <strain evidence="3">KACC 11904</strain>
    </source>
</reference>
<dbReference type="PANTHER" id="PTHR34047">
    <property type="entry name" value="NUCLEAR INTRON MATURASE 1, MITOCHONDRIAL-RELATED"/>
    <property type="match status" value="1"/>
</dbReference>
<gene>
    <name evidence="2" type="primary">ltrA</name>
    <name evidence="2" type="ORF">ACFPOG_20665</name>
</gene>
<accession>A0ABW0KBB2</accession>
<dbReference type="Proteomes" id="UP001596044">
    <property type="component" value="Unassembled WGS sequence"/>
</dbReference>
<name>A0ABW0KBB2_9BACL</name>
<dbReference type="InterPro" id="IPR043502">
    <property type="entry name" value="DNA/RNA_pol_sf"/>
</dbReference>
<dbReference type="SUPFAM" id="SSF56672">
    <property type="entry name" value="DNA/RNA polymerases"/>
    <property type="match status" value="1"/>
</dbReference>
<comment type="caution">
    <text evidence="2">The sequence shown here is derived from an EMBL/GenBank/DDBJ whole genome shotgun (WGS) entry which is preliminary data.</text>
</comment>
<dbReference type="PANTHER" id="PTHR34047:SF10">
    <property type="entry name" value="GROUP II INTRON-ASSOCIATED OPEN READING FRAME"/>
    <property type="match status" value="1"/>
</dbReference>
<evidence type="ECO:0000313" key="2">
    <source>
        <dbReference type="EMBL" id="MFC5450669.1"/>
    </source>
</evidence>
<keyword evidence="2" id="KW-0808">Transferase</keyword>
<dbReference type="GO" id="GO:0003964">
    <property type="term" value="F:RNA-directed DNA polymerase activity"/>
    <property type="evidence" value="ECO:0007669"/>
    <property type="project" value="UniProtKB-KW"/>
</dbReference>
<dbReference type="EMBL" id="JBHSMJ010000027">
    <property type="protein sequence ID" value="MFC5450669.1"/>
    <property type="molecule type" value="Genomic_DNA"/>
</dbReference>
<dbReference type="SMART" id="SM00507">
    <property type="entry name" value="HNHc"/>
    <property type="match status" value="1"/>
</dbReference>
<dbReference type="InterPro" id="IPR013597">
    <property type="entry name" value="Mat_intron_G2"/>
</dbReference>
<dbReference type="CDD" id="cd01651">
    <property type="entry name" value="RT_G2_intron"/>
    <property type="match status" value="1"/>
</dbReference>
<dbReference type="RefSeq" id="WP_377525754.1">
    <property type="nucleotide sequence ID" value="NZ_JBHSMJ010000027.1"/>
</dbReference>
<proteinExistence type="predicted"/>
<feature type="domain" description="Reverse transcriptase" evidence="1">
    <location>
        <begin position="99"/>
        <end position="337"/>
    </location>
</feature>
<dbReference type="InterPro" id="IPR051083">
    <property type="entry name" value="GrpII_Intron_Splice-Mob/Def"/>
</dbReference>
<dbReference type="PROSITE" id="PS50878">
    <property type="entry name" value="RT_POL"/>
    <property type="match status" value="1"/>
</dbReference>
<dbReference type="Gene3D" id="1.10.30.50">
    <property type="match status" value="1"/>
</dbReference>
<evidence type="ECO:0000313" key="3">
    <source>
        <dbReference type="Proteomes" id="UP001596044"/>
    </source>
</evidence>
<keyword evidence="2" id="KW-0695">RNA-directed DNA polymerase</keyword>
<dbReference type="EC" id="2.7.7.49" evidence="2"/>
<dbReference type="Pfam" id="PF08388">
    <property type="entry name" value="GIIM"/>
    <property type="match status" value="1"/>
</dbReference>
<dbReference type="Pfam" id="PF00078">
    <property type="entry name" value="RVT_1"/>
    <property type="match status" value="1"/>
</dbReference>
<dbReference type="InterPro" id="IPR030931">
    <property type="entry name" value="Group_II_RT_mat"/>
</dbReference>
<evidence type="ECO:0000259" key="1">
    <source>
        <dbReference type="PROSITE" id="PS50878"/>
    </source>
</evidence>
<dbReference type="Pfam" id="PF13655">
    <property type="entry name" value="RVT_N"/>
    <property type="match status" value="1"/>
</dbReference>
<organism evidence="2 3">
    <name type="scientific">Paenibacillus aestuarii</name>
    <dbReference type="NCBI Taxonomy" id="516965"/>
    <lineage>
        <taxon>Bacteria</taxon>
        <taxon>Bacillati</taxon>
        <taxon>Bacillota</taxon>
        <taxon>Bacilli</taxon>
        <taxon>Bacillales</taxon>
        <taxon>Paenibacillaceae</taxon>
        <taxon>Paenibacillus</taxon>
    </lineage>
</organism>
<dbReference type="InterPro" id="IPR002711">
    <property type="entry name" value="HNH"/>
</dbReference>
<dbReference type="InterPro" id="IPR025960">
    <property type="entry name" value="RVT_N"/>
</dbReference>
<keyword evidence="2" id="KW-0548">Nucleotidyltransferase</keyword>
<dbReference type="CDD" id="cd00085">
    <property type="entry name" value="HNHc"/>
    <property type="match status" value="1"/>
</dbReference>
<sequence>MKTNINTVASASPALTDWNEIQWIKAEKYVMKLRQRIFRAKQLGQHRKVRKLQRLMLRSKANLILSIRRATQLNKGKRSAGVDGYKVLKPQHRIELFNAMKDQKLLLHRPLPAKRTYIEKKNGKLRPLGIPTIKDRVFQSMVKNALEPEWEAKFEAVSYGFRPKRSILDATEDIWYKMNSKSKKSWVFEGDFKGCFDNLNHGFIMEQTKTFPGNKLITRWLQAGYVDNGVFNTTEAGTPQGGIISPLLENIALHGMEAALGITYRGGIHYDKINVSSKRSMVRYADDFVVFCESKEDAEKVYDDLKVYLASRGLELSCEKTKITHIEDGFDFLGFNIRRYKSSLTKQGTKLLIKPSGSSVKKAREKIKEVFKECFGQRVLILIERLNEVIRGYGNLWRHTVASKALNSLDYYMWKLITNHLKVLHPKKSADWRTKRYFSTAKHGGSRDKWILTCPVTEKQLLKFGWFKIERHVKVKFKNSIDDAKLKKYWIERGIKEFDSTNVMHRIKLAKAQNYLCPLCKRGLHEEGEALEVDHKREKNRGGKDTYKNFQLVHVSCHNERHHVRVNWHVMA</sequence>
<dbReference type="NCBIfam" id="TIGR04416">
    <property type="entry name" value="group_II_RT_mat"/>
    <property type="match status" value="1"/>
</dbReference>
<dbReference type="Pfam" id="PF01844">
    <property type="entry name" value="HNH"/>
    <property type="match status" value="1"/>
</dbReference>
<dbReference type="InterPro" id="IPR003615">
    <property type="entry name" value="HNH_nuc"/>
</dbReference>
<keyword evidence="3" id="KW-1185">Reference proteome</keyword>